<dbReference type="PANTHER" id="PTHR11949">
    <property type="entry name" value="INTERFERON REGULATORY FACTOR"/>
    <property type="match status" value="1"/>
</dbReference>
<dbReference type="InterPro" id="IPR036388">
    <property type="entry name" value="WH-like_DNA-bd_sf"/>
</dbReference>
<organism evidence="2">
    <name type="scientific">Arion vulgaris</name>
    <dbReference type="NCBI Taxonomy" id="1028688"/>
    <lineage>
        <taxon>Eukaryota</taxon>
        <taxon>Metazoa</taxon>
        <taxon>Spiralia</taxon>
        <taxon>Lophotrochozoa</taxon>
        <taxon>Mollusca</taxon>
        <taxon>Gastropoda</taxon>
        <taxon>Heterobranchia</taxon>
        <taxon>Euthyneura</taxon>
        <taxon>Panpulmonata</taxon>
        <taxon>Eupulmonata</taxon>
        <taxon>Stylommatophora</taxon>
        <taxon>Helicina</taxon>
        <taxon>Arionoidea</taxon>
        <taxon>Arionidae</taxon>
        <taxon>Arion</taxon>
    </lineage>
</organism>
<reference evidence="2" key="1">
    <citation type="submission" date="2014-12" db="EMBL/GenBank/DDBJ databases">
        <title>Insight into the proteome of Arion vulgaris.</title>
        <authorList>
            <person name="Aradska J."/>
            <person name="Bulat T."/>
            <person name="Smidak R."/>
            <person name="Sarate P."/>
            <person name="Gangsoo J."/>
            <person name="Sialana F."/>
            <person name="Bilban M."/>
            <person name="Lubec G."/>
        </authorList>
    </citation>
    <scope>NUCLEOTIDE SEQUENCE</scope>
    <source>
        <tissue evidence="2">Skin</tissue>
    </source>
</reference>
<dbReference type="Gene3D" id="1.10.10.10">
    <property type="entry name" value="Winged helix-like DNA-binding domain superfamily/Winged helix DNA-binding domain"/>
    <property type="match status" value="1"/>
</dbReference>
<dbReference type="PRINTS" id="PR00267">
    <property type="entry name" value="INTFRNREGFCT"/>
</dbReference>
<sequence length="487" mass="55767">MRDSATRMGRSRKMRKLTSLARRRRTRNVVIPPTLKYRSINNNRDRMRSCSRLRMRPWLEGLLDRNECSILNWEDRDKKTFSIAWRHASSHGFNQSQHGDLFYMWAHHTGKLKRNNCGDHSNNKSTFRCALHSLKDCIELTQKGDKRGEGAKRTYRFIGPEHPSYGGKGKGKRAFQNRHEVEIKDESNDSGLQFMEHSNDSSTHFSSEISLTSLSPVDEEEFFIMSPRRRSYPVGFSSDIEASTVMAASSETITLRPDNFFNTPPPDINDQEQYVSDFPDFLMIHTSVRQSEILTGNQHISGIPLTKQLSNYVNDEAVEDFKPEPTTLNGQIAHSNVQDLSTEYEAQNSIYLPTMGCGGCVKVQRFLPEMQIQPEFQIDYSLISQPLLEKQEQKSQQISFSESDVSESDDVSVIVDSVPTETTEFTFVVVPTTEDNFVQQCQTVCPDLKVLTELQPLLHDQHLAAIEEETVSYENLFYQDIFSIGMC</sequence>
<dbReference type="InterPro" id="IPR001346">
    <property type="entry name" value="Interferon_reg_fact_DNA-bd_dom"/>
</dbReference>
<dbReference type="SUPFAM" id="SSF46785">
    <property type="entry name" value="Winged helix' DNA-binding domain"/>
    <property type="match status" value="1"/>
</dbReference>
<dbReference type="AlphaFoldDB" id="A0A0B6ZTD2"/>
<evidence type="ECO:0000259" key="1">
    <source>
        <dbReference type="PROSITE" id="PS51507"/>
    </source>
</evidence>
<evidence type="ECO:0000313" key="2">
    <source>
        <dbReference type="EMBL" id="CEK71622.1"/>
    </source>
</evidence>
<dbReference type="PANTHER" id="PTHR11949:SF17">
    <property type="entry name" value="IRF TRYPTOPHAN PENTAD REPEAT DOMAIN-CONTAINING PROTEIN"/>
    <property type="match status" value="1"/>
</dbReference>
<dbReference type="EMBL" id="HACG01024757">
    <property type="protein sequence ID" value="CEK71622.1"/>
    <property type="molecule type" value="Transcribed_RNA"/>
</dbReference>
<dbReference type="InterPro" id="IPR036390">
    <property type="entry name" value="WH_DNA-bd_sf"/>
</dbReference>
<dbReference type="Pfam" id="PF00605">
    <property type="entry name" value="IRF"/>
    <property type="match status" value="1"/>
</dbReference>
<dbReference type="SMART" id="SM00348">
    <property type="entry name" value="IRF"/>
    <property type="match status" value="1"/>
</dbReference>
<protein>
    <recommendedName>
        <fullName evidence="1">IRF tryptophan pentad repeat domain-containing protein</fullName>
    </recommendedName>
</protein>
<dbReference type="GO" id="GO:0005634">
    <property type="term" value="C:nucleus"/>
    <property type="evidence" value="ECO:0007669"/>
    <property type="project" value="TreeGrafter"/>
</dbReference>
<proteinExistence type="predicted"/>
<dbReference type="GO" id="GO:0000981">
    <property type="term" value="F:DNA-binding transcription factor activity, RNA polymerase II-specific"/>
    <property type="evidence" value="ECO:0007669"/>
    <property type="project" value="TreeGrafter"/>
</dbReference>
<feature type="domain" description="IRF tryptophan pentad repeat" evidence="1">
    <location>
        <begin position="52"/>
        <end position="159"/>
    </location>
</feature>
<gene>
    <name evidence="2" type="primary">ORF79167</name>
</gene>
<name>A0A0B6ZTD2_9EUPU</name>
<dbReference type="PROSITE" id="PS51507">
    <property type="entry name" value="IRF_2"/>
    <property type="match status" value="1"/>
</dbReference>
<dbReference type="GO" id="GO:0000978">
    <property type="term" value="F:RNA polymerase II cis-regulatory region sequence-specific DNA binding"/>
    <property type="evidence" value="ECO:0007669"/>
    <property type="project" value="TreeGrafter"/>
</dbReference>
<accession>A0A0B6ZTD2</accession>